<feature type="domain" description="PPPDE" evidence="15">
    <location>
        <begin position="253"/>
        <end position="386"/>
    </location>
</feature>
<dbReference type="InParanoid" id="A0A674GT79"/>
<protein>
    <recommendedName>
        <fullName evidence="5">Cytochrome c oxidase assembly protein COX20, mitochondrial</fullName>
        <ecNumber evidence="4">3.1.2.22</ecNumber>
    </recommendedName>
</protein>
<keyword evidence="6" id="KW-0645">Protease</keyword>
<reference evidence="16" key="3">
    <citation type="submission" date="2025-09" db="UniProtKB">
        <authorList>
            <consortium name="Ensembl"/>
        </authorList>
    </citation>
    <scope>IDENTIFICATION</scope>
</reference>
<feature type="compositionally biased region" description="Pro residues" evidence="14">
    <location>
        <begin position="137"/>
        <end position="176"/>
    </location>
</feature>
<dbReference type="EC" id="3.1.2.22" evidence="4"/>
<feature type="region of interest" description="Disordered" evidence="14">
    <location>
        <begin position="1"/>
        <end position="91"/>
    </location>
</feature>
<dbReference type="GO" id="GO:0006508">
    <property type="term" value="P:proteolysis"/>
    <property type="evidence" value="ECO:0007669"/>
    <property type="project" value="UniProtKB-KW"/>
</dbReference>
<dbReference type="PRINTS" id="PR02049">
    <property type="entry name" value="PROTEINF36A"/>
</dbReference>
<evidence type="ECO:0000313" key="17">
    <source>
        <dbReference type="Proteomes" id="UP000007754"/>
    </source>
</evidence>
<dbReference type="PANTHER" id="PTHR31586:SF1">
    <property type="entry name" value="CYTOCHROME C OXIDASE ASSEMBLY PROTEIN COX20, MITOCHONDRIAL"/>
    <property type="match status" value="1"/>
</dbReference>
<name>A0A674GT79_TAEGU</name>
<dbReference type="InterPro" id="IPR008580">
    <property type="entry name" value="PPPDE_dom"/>
</dbReference>
<proteinExistence type="inferred from homology"/>
<dbReference type="PANTHER" id="PTHR31586">
    <property type="entry name" value="CYTOCHROME C OXIDASE PROTEIN 20"/>
    <property type="match status" value="1"/>
</dbReference>
<dbReference type="Gene3D" id="3.90.1720.30">
    <property type="entry name" value="PPPDE domains"/>
    <property type="match status" value="1"/>
</dbReference>
<evidence type="ECO:0000256" key="8">
    <source>
        <dbReference type="ARBA" id="ARBA00022792"/>
    </source>
</evidence>
<keyword evidence="12" id="KW-0472">Membrane</keyword>
<reference evidence="16 17" key="1">
    <citation type="journal article" date="2010" name="Nature">
        <title>The genome of a songbird.</title>
        <authorList>
            <person name="Warren W.C."/>
            <person name="Clayton D.F."/>
            <person name="Ellegren H."/>
            <person name="Arnold A.P."/>
            <person name="Hillier L.W."/>
            <person name="Kunstner A."/>
            <person name="Searle S."/>
            <person name="White S."/>
            <person name="Vilella A.J."/>
            <person name="Fairley S."/>
            <person name="Heger A."/>
            <person name="Kong L."/>
            <person name="Ponting C.P."/>
            <person name="Jarvis E.D."/>
            <person name="Mello C.V."/>
            <person name="Minx P."/>
            <person name="Lovell P."/>
            <person name="Velho T.A."/>
            <person name="Ferris M."/>
            <person name="Balakrishnan C.N."/>
            <person name="Sinha S."/>
            <person name="Blatti C."/>
            <person name="London S.E."/>
            <person name="Li Y."/>
            <person name="Lin Y.C."/>
            <person name="George J."/>
            <person name="Sweedler J."/>
            <person name="Southey B."/>
            <person name="Gunaratne P."/>
            <person name="Watson M."/>
            <person name="Nam K."/>
            <person name="Backstrom N."/>
            <person name="Smeds L."/>
            <person name="Nabholz B."/>
            <person name="Itoh Y."/>
            <person name="Whitney O."/>
            <person name="Pfenning A.R."/>
            <person name="Howard J."/>
            <person name="Volker M."/>
            <person name="Skinner B.M."/>
            <person name="Griffin D.K."/>
            <person name="Ye L."/>
            <person name="McLaren W.M."/>
            <person name="Flicek P."/>
            <person name="Quesada V."/>
            <person name="Velasco G."/>
            <person name="Lopez-Otin C."/>
            <person name="Puente X.S."/>
            <person name="Olender T."/>
            <person name="Lancet D."/>
            <person name="Smit A.F."/>
            <person name="Hubley R."/>
            <person name="Konkel M.K."/>
            <person name="Walker J.A."/>
            <person name="Batzer M.A."/>
            <person name="Gu W."/>
            <person name="Pollock D.D."/>
            <person name="Chen L."/>
            <person name="Cheng Z."/>
            <person name="Eichler E.E."/>
            <person name="Stapley J."/>
            <person name="Slate J."/>
            <person name="Ekblom R."/>
            <person name="Birkhead T."/>
            <person name="Burke T."/>
            <person name="Burt D."/>
            <person name="Scharff C."/>
            <person name="Adam I."/>
            <person name="Richard H."/>
            <person name="Sultan M."/>
            <person name="Soldatov A."/>
            <person name="Lehrach H."/>
            <person name="Edwards S.V."/>
            <person name="Yang S.P."/>
            <person name="Li X."/>
            <person name="Graves T."/>
            <person name="Fulton L."/>
            <person name="Nelson J."/>
            <person name="Chinwalla A."/>
            <person name="Hou S."/>
            <person name="Mardis E.R."/>
            <person name="Wilson R.K."/>
        </authorList>
    </citation>
    <scope>NUCLEOTIDE SEQUENCE [LARGE SCALE GENOMIC DNA]</scope>
</reference>
<dbReference type="GO" id="GO:0008474">
    <property type="term" value="F:palmitoyl-(protein) hydrolase activity"/>
    <property type="evidence" value="ECO:0007669"/>
    <property type="project" value="UniProtKB-EC"/>
</dbReference>
<evidence type="ECO:0000256" key="7">
    <source>
        <dbReference type="ARBA" id="ARBA00022692"/>
    </source>
</evidence>
<keyword evidence="9" id="KW-0378">Hydrolase</keyword>
<dbReference type="Pfam" id="PF05903">
    <property type="entry name" value="Peptidase_C97"/>
    <property type="match status" value="1"/>
</dbReference>
<dbReference type="PROSITE" id="PS51858">
    <property type="entry name" value="PPPDE"/>
    <property type="match status" value="1"/>
</dbReference>
<comment type="similarity">
    <text evidence="3">Belongs to the COX20 family.</text>
</comment>
<dbReference type="Proteomes" id="UP000007754">
    <property type="component" value="Chromosome 3"/>
</dbReference>
<dbReference type="GO" id="GO:0008233">
    <property type="term" value="F:peptidase activity"/>
    <property type="evidence" value="ECO:0007669"/>
    <property type="project" value="UniProtKB-KW"/>
</dbReference>
<evidence type="ECO:0000313" key="16">
    <source>
        <dbReference type="Ensembl" id="ENSTGUP00000025845.1"/>
    </source>
</evidence>
<evidence type="ECO:0000259" key="15">
    <source>
        <dbReference type="PROSITE" id="PS51858"/>
    </source>
</evidence>
<dbReference type="AlphaFoldDB" id="A0A674GT79"/>
<evidence type="ECO:0000256" key="13">
    <source>
        <dbReference type="ARBA" id="ARBA00047409"/>
    </source>
</evidence>
<comment type="similarity">
    <text evidence="2">Belongs to the DeSI family.</text>
</comment>
<evidence type="ECO:0000256" key="1">
    <source>
        <dbReference type="ARBA" id="ARBA00004273"/>
    </source>
</evidence>
<organism evidence="16 17">
    <name type="scientific">Taeniopygia guttata</name>
    <name type="common">Zebra finch</name>
    <name type="synonym">Poephila guttata</name>
    <dbReference type="NCBI Taxonomy" id="59729"/>
    <lineage>
        <taxon>Eukaryota</taxon>
        <taxon>Metazoa</taxon>
        <taxon>Chordata</taxon>
        <taxon>Craniata</taxon>
        <taxon>Vertebrata</taxon>
        <taxon>Euteleostomi</taxon>
        <taxon>Archelosauria</taxon>
        <taxon>Archosauria</taxon>
        <taxon>Dinosauria</taxon>
        <taxon>Saurischia</taxon>
        <taxon>Theropoda</taxon>
        <taxon>Coelurosauria</taxon>
        <taxon>Aves</taxon>
        <taxon>Neognathae</taxon>
        <taxon>Neoaves</taxon>
        <taxon>Telluraves</taxon>
        <taxon>Australaves</taxon>
        <taxon>Passeriformes</taxon>
        <taxon>Passeroidea</taxon>
        <taxon>Estrildidae</taxon>
        <taxon>Estrildinae</taxon>
        <taxon>Taeniopygia</taxon>
    </lineage>
</organism>
<keyword evidence="8" id="KW-0999">Mitochondrion inner membrane</keyword>
<dbReference type="InterPro" id="IPR042266">
    <property type="entry name" value="PPPDE_sf"/>
</dbReference>
<dbReference type="SMART" id="SM01179">
    <property type="entry name" value="DUF862"/>
    <property type="match status" value="1"/>
</dbReference>
<dbReference type="Ensembl" id="ENSTGUT00000039370.1">
    <property type="protein sequence ID" value="ENSTGUP00000025845.1"/>
    <property type="gene ID" value="ENSTGUG00000024880.1"/>
</dbReference>
<sequence length="471" mass="50571">AHGWRAGHRARQAGTARQPCRVGSLEARGSHSSALRPPGTPSQAAAGTRPSDQPRRGQDPRAPGQAASGAGPARREPFPPAFLFPFPRGAPGAVVAAVPSARALGAGWSSSILRPSAGLPGRPAARPGARQGTARPGAPPFPLPPFTPPRPPPAPPPPPPPGWGLRPLPPAPPGPRCRPRAERVSRGRGPVPPRRRLHGARRPPPPRSNRQDEEKAAPGGPHRPATGLSGAAAAARATERAGGARGPPAMANQLVILNVYDMYWMNEYTSSLGIGVFHSGIEVYGREFAYGGHPYPFSGIFEISPGNASELGETFKFKEAVVLGSTDFMEDDIEKIVEELGKEFKGNAYHLMHKNCNHFSSALSESFKLLGFLDVKNIPCARDSVLYGSLGSLVMGLGHFLATSRVRRSCDVAVGSYICTMLGYWFYCRYNLAQQRIRQRMLKEGMKNRMLFEGSYLDPEKKQTGSERSDS</sequence>
<feature type="compositionally biased region" description="Low complexity" evidence="14">
    <location>
        <begin position="81"/>
        <end position="91"/>
    </location>
</feature>
<evidence type="ECO:0000256" key="2">
    <source>
        <dbReference type="ARBA" id="ARBA00008140"/>
    </source>
</evidence>
<dbReference type="GO" id="GO:0005743">
    <property type="term" value="C:mitochondrial inner membrane"/>
    <property type="evidence" value="ECO:0007669"/>
    <property type="project" value="UniProtKB-SubCell"/>
</dbReference>
<keyword evidence="10" id="KW-1133">Transmembrane helix</keyword>
<evidence type="ECO:0000256" key="10">
    <source>
        <dbReference type="ARBA" id="ARBA00022989"/>
    </source>
</evidence>
<keyword evidence="17" id="KW-1185">Reference proteome</keyword>
<evidence type="ECO:0000256" key="14">
    <source>
        <dbReference type="SAM" id="MobiDB-lite"/>
    </source>
</evidence>
<feature type="compositionally biased region" description="Low complexity" evidence="14">
    <location>
        <begin position="60"/>
        <end position="72"/>
    </location>
</feature>
<dbReference type="GO" id="GO:0033617">
    <property type="term" value="P:mitochondrial respiratory chain complex IV assembly"/>
    <property type="evidence" value="ECO:0007669"/>
    <property type="project" value="InterPro"/>
</dbReference>
<reference evidence="16" key="2">
    <citation type="submission" date="2025-08" db="UniProtKB">
        <authorList>
            <consortium name="Ensembl"/>
        </authorList>
    </citation>
    <scope>IDENTIFICATION</scope>
</reference>
<evidence type="ECO:0000256" key="11">
    <source>
        <dbReference type="ARBA" id="ARBA00023128"/>
    </source>
</evidence>
<comment type="subcellular location">
    <subcellularLocation>
        <location evidence="1">Mitochondrion inner membrane</location>
    </subcellularLocation>
</comment>
<evidence type="ECO:0000256" key="12">
    <source>
        <dbReference type="ARBA" id="ARBA00023136"/>
    </source>
</evidence>
<gene>
    <name evidence="16" type="primary">DESI2</name>
</gene>
<evidence type="ECO:0000256" key="3">
    <source>
        <dbReference type="ARBA" id="ARBA00009575"/>
    </source>
</evidence>
<feature type="compositionally biased region" description="Basic residues" evidence="14">
    <location>
        <begin position="1"/>
        <end position="11"/>
    </location>
</feature>
<feature type="region of interest" description="Disordered" evidence="14">
    <location>
        <begin position="110"/>
        <end position="248"/>
    </location>
</feature>
<keyword evidence="7" id="KW-0812">Transmembrane</keyword>
<dbReference type="GeneTree" id="ENSGT00730000111005"/>
<accession>A0A674GT79</accession>
<evidence type="ECO:0000256" key="6">
    <source>
        <dbReference type="ARBA" id="ARBA00022670"/>
    </source>
</evidence>
<evidence type="ECO:0000256" key="4">
    <source>
        <dbReference type="ARBA" id="ARBA00012423"/>
    </source>
</evidence>
<evidence type="ECO:0000256" key="5">
    <source>
        <dbReference type="ARBA" id="ARBA00017689"/>
    </source>
</evidence>
<evidence type="ECO:0000256" key="9">
    <source>
        <dbReference type="ARBA" id="ARBA00022801"/>
    </source>
</evidence>
<dbReference type="InterPro" id="IPR022533">
    <property type="entry name" value="Cox20"/>
</dbReference>
<feature type="compositionally biased region" description="Low complexity" evidence="14">
    <location>
        <begin position="223"/>
        <end position="236"/>
    </location>
</feature>
<keyword evidence="11" id="KW-0496">Mitochondrion</keyword>
<comment type="catalytic activity">
    <reaction evidence="13">
        <text>S-hexadecanoyl-L-cysteinyl-[protein] + H2O = L-cysteinyl-[protein] + hexadecanoate + H(+)</text>
        <dbReference type="Rhea" id="RHEA:19233"/>
        <dbReference type="Rhea" id="RHEA-COMP:10131"/>
        <dbReference type="Rhea" id="RHEA-COMP:11032"/>
        <dbReference type="ChEBI" id="CHEBI:7896"/>
        <dbReference type="ChEBI" id="CHEBI:15377"/>
        <dbReference type="ChEBI" id="CHEBI:15378"/>
        <dbReference type="ChEBI" id="CHEBI:29950"/>
        <dbReference type="ChEBI" id="CHEBI:74151"/>
        <dbReference type="EC" id="3.1.2.22"/>
    </reaction>
    <physiologicalReaction direction="left-to-right" evidence="13">
        <dbReference type="Rhea" id="RHEA:19234"/>
    </physiologicalReaction>
</comment>